<dbReference type="Proteomes" id="UP000027238">
    <property type="component" value="Unassembled WGS sequence"/>
</dbReference>
<gene>
    <name evidence="1" type="ORF">CSUB01_11988</name>
</gene>
<evidence type="ECO:0000313" key="2">
    <source>
        <dbReference type="Proteomes" id="UP000027238"/>
    </source>
</evidence>
<dbReference type="OrthoDB" id="10391481at2759"/>
<dbReference type="HOGENOM" id="CLU_1992489_0_0_1"/>
<organism evidence="1 2">
    <name type="scientific">Colletotrichum sublineola</name>
    <name type="common">Sorghum anthracnose fungus</name>
    <dbReference type="NCBI Taxonomy" id="1173701"/>
    <lineage>
        <taxon>Eukaryota</taxon>
        <taxon>Fungi</taxon>
        <taxon>Dikarya</taxon>
        <taxon>Ascomycota</taxon>
        <taxon>Pezizomycotina</taxon>
        <taxon>Sordariomycetes</taxon>
        <taxon>Hypocreomycetidae</taxon>
        <taxon>Glomerellales</taxon>
        <taxon>Glomerellaceae</taxon>
        <taxon>Colletotrichum</taxon>
        <taxon>Colletotrichum graminicola species complex</taxon>
    </lineage>
</organism>
<comment type="caution">
    <text evidence="1">The sequence shown here is derived from an EMBL/GenBank/DDBJ whole genome shotgun (WGS) entry which is preliminary data.</text>
</comment>
<dbReference type="AlphaFoldDB" id="A0A066XIU7"/>
<sequence>MSLATFWTEVKLAELTTMLKTEVGPLALGFLAARLGLEGDLAGFDVASTIIHLRQCATKTAETRGKGINGVPWFLRRPISNPLGDGVTAVFPGDTEMCLVVYKVVSNRLVATTRHIGPDDVFTLG</sequence>
<protein>
    <submittedName>
        <fullName evidence="1">Uncharacterized protein</fullName>
    </submittedName>
</protein>
<reference evidence="2" key="1">
    <citation type="journal article" date="2014" name="Genome Announc.">
        <title>Draft genome sequence of Colletotrichum sublineola, a destructive pathogen of cultivated sorghum.</title>
        <authorList>
            <person name="Baroncelli R."/>
            <person name="Sanz-Martin J.M."/>
            <person name="Rech G.E."/>
            <person name="Sukno S.A."/>
            <person name="Thon M.R."/>
        </authorList>
    </citation>
    <scope>NUCLEOTIDE SEQUENCE [LARGE SCALE GENOMIC DNA]</scope>
    <source>
        <strain evidence="2">TX430BB</strain>
    </source>
</reference>
<accession>A0A066XIU7</accession>
<name>A0A066XIU7_COLSU</name>
<proteinExistence type="predicted"/>
<dbReference type="EMBL" id="JMSE01000559">
    <property type="protein sequence ID" value="KDN69103.1"/>
    <property type="molecule type" value="Genomic_DNA"/>
</dbReference>
<keyword evidence="2" id="KW-1185">Reference proteome</keyword>
<evidence type="ECO:0000313" key="1">
    <source>
        <dbReference type="EMBL" id="KDN69103.1"/>
    </source>
</evidence>